<sequence>MLAESWWDRKFYSVSFVKSQLEFIQGQDGCVKELIRLVKYWAHKKLPGNLHHSYPLELITIFRWQRGGKQKSFSLAMGLKSVLLMLTTLRGIRTYWKGHYSKAFANQVIDKLYTTRPVMLDPINPTSNVFEIYHNDDNLEVINAAAWKTLRSDLLKGVVLRRRQRWCR</sequence>
<reference evidence="2" key="1">
    <citation type="submission" date="2022-11" db="UniProtKB">
        <authorList>
            <consortium name="EnsemblMetazoa"/>
        </authorList>
    </citation>
    <scope>IDENTIFICATION</scope>
</reference>
<name>A0A913YZS5_PATMI</name>
<dbReference type="GO" id="GO:0016020">
    <property type="term" value="C:membrane"/>
    <property type="evidence" value="ECO:0007669"/>
    <property type="project" value="TreeGrafter"/>
</dbReference>
<dbReference type="PANTHER" id="PTHR11258:SF11">
    <property type="entry name" value="C2H2-TYPE DOMAIN-CONTAINING PROTEIN"/>
    <property type="match status" value="1"/>
</dbReference>
<dbReference type="GO" id="GO:0005829">
    <property type="term" value="C:cytosol"/>
    <property type="evidence" value="ECO:0007669"/>
    <property type="project" value="TreeGrafter"/>
</dbReference>
<accession>A0A913YZS5</accession>
<dbReference type="OrthoDB" id="1885901at2759"/>
<dbReference type="GO" id="GO:0001730">
    <property type="term" value="F:2'-5'-oligoadenylate synthetase activity"/>
    <property type="evidence" value="ECO:0007669"/>
    <property type="project" value="TreeGrafter"/>
</dbReference>
<dbReference type="Proteomes" id="UP000887568">
    <property type="component" value="Unplaced"/>
</dbReference>
<dbReference type="Gene3D" id="1.10.1410.20">
    <property type="entry name" value="2'-5'-oligoadenylate synthetase 1, domain 2"/>
    <property type="match status" value="1"/>
</dbReference>
<keyword evidence="3" id="KW-1185">Reference proteome</keyword>
<dbReference type="RefSeq" id="XP_038044241.1">
    <property type="nucleotide sequence ID" value="XM_038188313.1"/>
</dbReference>
<proteinExistence type="predicted"/>
<dbReference type="GO" id="GO:0003725">
    <property type="term" value="F:double-stranded RNA binding"/>
    <property type="evidence" value="ECO:0007669"/>
    <property type="project" value="TreeGrafter"/>
</dbReference>
<evidence type="ECO:0000259" key="1">
    <source>
        <dbReference type="Pfam" id="PF10421"/>
    </source>
</evidence>
<dbReference type="GeneID" id="119718888"/>
<dbReference type="EnsemblMetazoa" id="XM_038188313.1">
    <property type="protein sequence ID" value="XP_038044241.1"/>
    <property type="gene ID" value="LOC119718888"/>
</dbReference>
<feature type="domain" description="2'-5'-oligoadenylate synthetase 1" evidence="1">
    <location>
        <begin position="12"/>
        <end position="151"/>
    </location>
</feature>
<evidence type="ECO:0000313" key="2">
    <source>
        <dbReference type="EnsemblMetazoa" id="XP_038044241.1"/>
    </source>
</evidence>
<protein>
    <recommendedName>
        <fullName evidence="1">2'-5'-oligoadenylate synthetase 1 domain-containing protein</fullName>
    </recommendedName>
</protein>
<dbReference type="InterPro" id="IPR018952">
    <property type="entry name" value="2-5-oligoAdlate_synth_1_dom2/C"/>
</dbReference>
<dbReference type="SUPFAM" id="SSF81631">
    <property type="entry name" value="PAP/OAS1 substrate-binding domain"/>
    <property type="match status" value="1"/>
</dbReference>
<dbReference type="PANTHER" id="PTHR11258">
    <property type="entry name" value="2-5 OLIGOADENYLATE SYNTHETASE"/>
    <property type="match status" value="1"/>
</dbReference>
<dbReference type="GO" id="GO:0005654">
    <property type="term" value="C:nucleoplasm"/>
    <property type="evidence" value="ECO:0007669"/>
    <property type="project" value="TreeGrafter"/>
</dbReference>
<dbReference type="OMA" id="NVCETSN"/>
<organism evidence="2 3">
    <name type="scientific">Patiria miniata</name>
    <name type="common">Bat star</name>
    <name type="synonym">Asterina miniata</name>
    <dbReference type="NCBI Taxonomy" id="46514"/>
    <lineage>
        <taxon>Eukaryota</taxon>
        <taxon>Metazoa</taxon>
        <taxon>Echinodermata</taxon>
        <taxon>Eleutherozoa</taxon>
        <taxon>Asterozoa</taxon>
        <taxon>Asteroidea</taxon>
        <taxon>Valvatacea</taxon>
        <taxon>Valvatida</taxon>
        <taxon>Asterinidae</taxon>
        <taxon>Patiria</taxon>
    </lineage>
</organism>
<dbReference type="Pfam" id="PF10421">
    <property type="entry name" value="OAS1_C"/>
    <property type="match status" value="1"/>
</dbReference>
<dbReference type="AlphaFoldDB" id="A0A913YZS5"/>
<evidence type="ECO:0000313" key="3">
    <source>
        <dbReference type="Proteomes" id="UP000887568"/>
    </source>
</evidence>